<dbReference type="Proteomes" id="UP001341245">
    <property type="component" value="Unassembled WGS sequence"/>
</dbReference>
<protein>
    <recommendedName>
        <fullName evidence="4">EthD domain-containing protein</fullName>
    </recommendedName>
</protein>
<dbReference type="Gene3D" id="3.30.70.100">
    <property type="match status" value="1"/>
</dbReference>
<evidence type="ECO:0000313" key="2">
    <source>
        <dbReference type="EMBL" id="KAK6000019.1"/>
    </source>
</evidence>
<organism evidence="2 3">
    <name type="scientific">Aureobasidium pullulans</name>
    <name type="common">Black yeast</name>
    <name type="synonym">Pullularia pullulans</name>
    <dbReference type="NCBI Taxonomy" id="5580"/>
    <lineage>
        <taxon>Eukaryota</taxon>
        <taxon>Fungi</taxon>
        <taxon>Dikarya</taxon>
        <taxon>Ascomycota</taxon>
        <taxon>Pezizomycotina</taxon>
        <taxon>Dothideomycetes</taxon>
        <taxon>Dothideomycetidae</taxon>
        <taxon>Dothideales</taxon>
        <taxon>Saccotheciaceae</taxon>
        <taxon>Aureobasidium</taxon>
    </lineage>
</organism>
<dbReference type="NCBIfam" id="TIGR02118">
    <property type="entry name" value="EthD family reductase"/>
    <property type="match status" value="1"/>
</dbReference>
<dbReference type="PANTHER" id="PTHR40260:SF2">
    <property type="entry name" value="BLR8190 PROTEIN"/>
    <property type="match status" value="1"/>
</dbReference>
<evidence type="ECO:0000256" key="1">
    <source>
        <dbReference type="ARBA" id="ARBA00005986"/>
    </source>
</evidence>
<dbReference type="InterPro" id="IPR009799">
    <property type="entry name" value="EthD_dom"/>
</dbReference>
<accession>A0ABR0T6F1</accession>
<name>A0ABR0T6F1_AURPU</name>
<dbReference type="SUPFAM" id="SSF54909">
    <property type="entry name" value="Dimeric alpha+beta barrel"/>
    <property type="match status" value="1"/>
</dbReference>
<dbReference type="InterPro" id="IPR011008">
    <property type="entry name" value="Dimeric_a/b-barrel"/>
</dbReference>
<evidence type="ECO:0008006" key="4">
    <source>
        <dbReference type="Google" id="ProtNLM"/>
    </source>
</evidence>
<proteinExistence type="inferred from homology"/>
<comment type="similarity">
    <text evidence="1">Belongs to the tpcK family.</text>
</comment>
<keyword evidence="3" id="KW-1185">Reference proteome</keyword>
<evidence type="ECO:0000313" key="3">
    <source>
        <dbReference type="Proteomes" id="UP001341245"/>
    </source>
</evidence>
<dbReference type="EMBL" id="JASGXD010000019">
    <property type="protein sequence ID" value="KAK6000019.1"/>
    <property type="molecule type" value="Genomic_DNA"/>
</dbReference>
<reference evidence="2 3" key="1">
    <citation type="submission" date="2023-11" db="EMBL/GenBank/DDBJ databases">
        <title>Draft genome sequence and annotation of the polyextremotolerant black yeast-like fungus Aureobasidium pullulans NRRL 62042.</title>
        <authorList>
            <person name="Dielentheis-Frenken M.R.E."/>
            <person name="Wibberg D."/>
            <person name="Blank L.M."/>
            <person name="Tiso T."/>
        </authorList>
    </citation>
    <scope>NUCLEOTIDE SEQUENCE [LARGE SCALE GENOMIC DNA]</scope>
    <source>
        <strain evidence="2 3">NRRL 62042</strain>
    </source>
</reference>
<dbReference type="PANTHER" id="PTHR40260">
    <property type="entry name" value="BLR8190 PROTEIN"/>
    <property type="match status" value="1"/>
</dbReference>
<sequence>MPTGITSITFPQGTKLDMDYYLSTHLPLVQKHWEQFGLKKWTIIQYPDDSEYFMQAILEWENEESYHKTMASDTVGVLMNDVKNFVDRSPTFSSGKVVCSSLVGSQER</sequence>
<comment type="caution">
    <text evidence="2">The sequence shown here is derived from an EMBL/GenBank/DDBJ whole genome shotgun (WGS) entry which is preliminary data.</text>
</comment>
<gene>
    <name evidence="2" type="ORF">QM012_004007</name>
</gene>